<evidence type="ECO:0000256" key="11">
    <source>
        <dbReference type="RuleBase" id="RU003357"/>
    </source>
</evidence>
<evidence type="ECO:0000259" key="12">
    <source>
        <dbReference type="Pfam" id="PF00593"/>
    </source>
</evidence>
<dbReference type="InterPro" id="IPR036942">
    <property type="entry name" value="Beta-barrel_TonB_sf"/>
</dbReference>
<dbReference type="Proteomes" id="UP001476282">
    <property type="component" value="Unassembled WGS sequence"/>
</dbReference>
<keyword evidence="6" id="KW-0406">Ion transport</keyword>
<evidence type="ECO:0000256" key="2">
    <source>
        <dbReference type="ARBA" id="ARBA00022448"/>
    </source>
</evidence>
<dbReference type="Gene3D" id="2.40.170.20">
    <property type="entry name" value="TonB-dependent receptor, beta-barrel domain"/>
    <property type="match status" value="1"/>
</dbReference>
<evidence type="ECO:0000256" key="4">
    <source>
        <dbReference type="ARBA" id="ARBA00022692"/>
    </source>
</evidence>
<evidence type="ECO:0000256" key="3">
    <source>
        <dbReference type="ARBA" id="ARBA00022452"/>
    </source>
</evidence>
<proteinExistence type="inferred from homology"/>
<evidence type="ECO:0000313" key="14">
    <source>
        <dbReference type="EMBL" id="GAA5481463.1"/>
    </source>
</evidence>
<evidence type="ECO:0000313" key="15">
    <source>
        <dbReference type="Proteomes" id="UP001476282"/>
    </source>
</evidence>
<feature type="domain" description="TonB-dependent receptor plug" evidence="13">
    <location>
        <begin position="39"/>
        <end position="141"/>
    </location>
</feature>
<name>A0ABP9UIJ2_9BACT</name>
<keyword evidence="4 10" id="KW-0812">Transmembrane</keyword>
<dbReference type="Pfam" id="PF00593">
    <property type="entry name" value="TonB_dep_Rec_b-barrel"/>
    <property type="match status" value="1"/>
</dbReference>
<protein>
    <submittedName>
        <fullName evidence="14">Vitamin B12 transporter BtuB</fullName>
    </submittedName>
</protein>
<comment type="subcellular location">
    <subcellularLocation>
        <location evidence="1 10">Cell outer membrane</location>
        <topology evidence="1 10">Multi-pass membrane protein</topology>
    </subcellularLocation>
</comment>
<evidence type="ECO:0000256" key="5">
    <source>
        <dbReference type="ARBA" id="ARBA00022729"/>
    </source>
</evidence>
<keyword evidence="5" id="KW-0732">Signal</keyword>
<dbReference type="PROSITE" id="PS01156">
    <property type="entry name" value="TONB_DEPENDENT_REC_2"/>
    <property type="match status" value="1"/>
</dbReference>
<dbReference type="PANTHER" id="PTHR30069:SF53">
    <property type="entry name" value="COLICIN I RECEPTOR-RELATED"/>
    <property type="match status" value="1"/>
</dbReference>
<keyword evidence="8 10" id="KW-0472">Membrane</keyword>
<dbReference type="RefSeq" id="WP_353565614.1">
    <property type="nucleotide sequence ID" value="NZ_BAABRI010000003.1"/>
</dbReference>
<dbReference type="PANTHER" id="PTHR30069">
    <property type="entry name" value="TONB-DEPENDENT OUTER MEMBRANE RECEPTOR"/>
    <property type="match status" value="1"/>
</dbReference>
<keyword evidence="2 10" id="KW-0813">Transport</keyword>
<evidence type="ECO:0000256" key="9">
    <source>
        <dbReference type="ARBA" id="ARBA00023237"/>
    </source>
</evidence>
<dbReference type="EMBL" id="BAABRI010000003">
    <property type="protein sequence ID" value="GAA5481463.1"/>
    <property type="molecule type" value="Genomic_DNA"/>
</dbReference>
<dbReference type="InterPro" id="IPR037066">
    <property type="entry name" value="Plug_dom_sf"/>
</dbReference>
<dbReference type="Pfam" id="PF07715">
    <property type="entry name" value="Plug"/>
    <property type="match status" value="1"/>
</dbReference>
<evidence type="ECO:0000256" key="7">
    <source>
        <dbReference type="ARBA" id="ARBA00023077"/>
    </source>
</evidence>
<organism evidence="14 15">
    <name type="scientific">Haloferula sargassicola</name>
    <dbReference type="NCBI Taxonomy" id="490096"/>
    <lineage>
        <taxon>Bacteria</taxon>
        <taxon>Pseudomonadati</taxon>
        <taxon>Verrucomicrobiota</taxon>
        <taxon>Verrucomicrobiia</taxon>
        <taxon>Verrucomicrobiales</taxon>
        <taxon>Verrucomicrobiaceae</taxon>
        <taxon>Haloferula</taxon>
    </lineage>
</organism>
<dbReference type="InterPro" id="IPR000531">
    <property type="entry name" value="Beta-barrel_TonB"/>
</dbReference>
<evidence type="ECO:0000256" key="8">
    <source>
        <dbReference type="ARBA" id="ARBA00023136"/>
    </source>
</evidence>
<dbReference type="InterPro" id="IPR039426">
    <property type="entry name" value="TonB-dep_rcpt-like"/>
</dbReference>
<dbReference type="InterPro" id="IPR010917">
    <property type="entry name" value="TonB_rcpt_CS"/>
</dbReference>
<feature type="domain" description="TonB-dependent receptor-like beta-barrel" evidence="12">
    <location>
        <begin position="214"/>
        <end position="645"/>
    </location>
</feature>
<dbReference type="SUPFAM" id="SSF56935">
    <property type="entry name" value="Porins"/>
    <property type="match status" value="1"/>
</dbReference>
<dbReference type="CDD" id="cd01347">
    <property type="entry name" value="ligand_gated_channel"/>
    <property type="match status" value="1"/>
</dbReference>
<keyword evidence="15" id="KW-1185">Reference proteome</keyword>
<keyword evidence="3 10" id="KW-1134">Transmembrane beta strand</keyword>
<keyword evidence="9 10" id="KW-0998">Cell outer membrane</keyword>
<keyword evidence="7 11" id="KW-0798">TonB box</keyword>
<reference evidence="14 15" key="1">
    <citation type="submission" date="2024-02" db="EMBL/GenBank/DDBJ databases">
        <title>Haloferula sargassicola NBRC 104335.</title>
        <authorList>
            <person name="Ichikawa N."/>
            <person name="Katano-Makiyama Y."/>
            <person name="Hidaka K."/>
        </authorList>
    </citation>
    <scope>NUCLEOTIDE SEQUENCE [LARGE SCALE GENOMIC DNA]</scope>
    <source>
        <strain evidence="14 15">NBRC 104335</strain>
    </source>
</reference>
<evidence type="ECO:0000256" key="10">
    <source>
        <dbReference type="PROSITE-ProRule" id="PRU01360"/>
    </source>
</evidence>
<dbReference type="Gene3D" id="2.170.130.10">
    <property type="entry name" value="TonB-dependent receptor, plug domain"/>
    <property type="match status" value="1"/>
</dbReference>
<sequence length="676" mass="73957">MKRGLPAAILILPLAAETADLPPTLVLADRRDVSPAAEWSAETIAEFAPRTLDELLATDPSFSTYRGQSGLLSHPTSAGVSLRNTGATAASRTLVLRDGIPQNDPFGGWVEWARFDPWSLESAALVPAARSAAWGNLSPAGSIQLTRRDLDANRALLRLTAGSHGTYGGSLSADLVNDDATLGIGFHAFGLHSDGFQVLPEWQRGPIDQRLALDLSGADLRAVWRPDGWLTVEPAFSYYEERRNNGTPLAFNRTEAVDASLRITSDDAGLSWQLLGYYQRRRFGSTFTSVDATRSAETIALNQFDVPGEGVGGAFTIRKEVGDTFDFTLGTDLRLLRGETNEDVGTFRRRLAGGSQSLAGLFGTASWEPAPTTRLDGSLRLDHWSLGDAKRIERSLSSGALLLSDYPTNRDAWEPSAALSIAHDLTDSLRADLSLSTSFRLPTLNELHRPYRVRNDLTEANPALDPERFYSIEGGIEWTPVSCLTLGATAFHHWIHDAIANVPVTDPAAIAAIFGTLPPGGTGAQRQNVDEARVYGLQTSAAWSPDDCWTLRLDALWSETEFSSSKRQPLLEGRPFPLAPELRAIGQLEFRPSERWSFFTGLEYGASRFDDELGQRELPSYTTVRLGASWRASDRLTLHGRIENLFDEDIPTALAGNGLRSYGQPRAFWLTAEWAF</sequence>
<evidence type="ECO:0000256" key="6">
    <source>
        <dbReference type="ARBA" id="ARBA00023065"/>
    </source>
</evidence>
<evidence type="ECO:0000259" key="13">
    <source>
        <dbReference type="Pfam" id="PF07715"/>
    </source>
</evidence>
<evidence type="ECO:0000256" key="1">
    <source>
        <dbReference type="ARBA" id="ARBA00004571"/>
    </source>
</evidence>
<dbReference type="PROSITE" id="PS52016">
    <property type="entry name" value="TONB_DEPENDENT_REC_3"/>
    <property type="match status" value="1"/>
</dbReference>
<comment type="caution">
    <text evidence="14">The sequence shown here is derived from an EMBL/GenBank/DDBJ whole genome shotgun (WGS) entry which is preliminary data.</text>
</comment>
<dbReference type="InterPro" id="IPR012910">
    <property type="entry name" value="Plug_dom"/>
</dbReference>
<gene>
    <name evidence="14" type="primary">btuB_1</name>
    <name evidence="14" type="ORF">Hsar01_00672</name>
</gene>
<comment type="similarity">
    <text evidence="10 11">Belongs to the TonB-dependent receptor family.</text>
</comment>
<accession>A0ABP9UIJ2</accession>